<dbReference type="GO" id="GO:0045893">
    <property type="term" value="P:positive regulation of DNA-templated transcription"/>
    <property type="evidence" value="ECO:0007669"/>
    <property type="project" value="UniProtKB-ARBA"/>
</dbReference>
<comment type="caution">
    <text evidence="2">The sequence shown here is derived from an EMBL/GenBank/DDBJ whole genome shotgun (WGS) entry which is preliminary data.</text>
</comment>
<dbReference type="SUPFAM" id="SSF46785">
    <property type="entry name" value="Winged helix' DNA-binding domain"/>
    <property type="match status" value="1"/>
</dbReference>
<evidence type="ECO:0000259" key="1">
    <source>
        <dbReference type="PROSITE" id="PS51507"/>
    </source>
</evidence>
<keyword evidence="3" id="KW-1185">Reference proteome</keyword>
<proteinExistence type="predicted"/>
<dbReference type="PRINTS" id="PR00267">
    <property type="entry name" value="INTFRNREGFCT"/>
</dbReference>
<reference evidence="2 3" key="1">
    <citation type="journal article" date="2021" name="Elife">
        <title>Chloroplast acquisition without the gene transfer in kleptoplastic sea slugs, Plakobranchus ocellatus.</title>
        <authorList>
            <person name="Maeda T."/>
            <person name="Takahashi S."/>
            <person name="Yoshida T."/>
            <person name="Shimamura S."/>
            <person name="Takaki Y."/>
            <person name="Nagai Y."/>
            <person name="Toyoda A."/>
            <person name="Suzuki Y."/>
            <person name="Arimoto A."/>
            <person name="Ishii H."/>
            <person name="Satoh N."/>
            <person name="Nishiyama T."/>
            <person name="Hasebe M."/>
            <person name="Maruyama T."/>
            <person name="Minagawa J."/>
            <person name="Obokata J."/>
            <person name="Shigenobu S."/>
        </authorList>
    </citation>
    <scope>NUCLEOTIDE SEQUENCE [LARGE SCALE GENOMIC DNA]</scope>
</reference>
<dbReference type="SMART" id="SM00348">
    <property type="entry name" value="IRF"/>
    <property type="match status" value="1"/>
</dbReference>
<dbReference type="InterPro" id="IPR036388">
    <property type="entry name" value="WH-like_DNA-bd_sf"/>
</dbReference>
<dbReference type="GO" id="GO:0002376">
    <property type="term" value="P:immune system process"/>
    <property type="evidence" value="ECO:0007669"/>
    <property type="project" value="TreeGrafter"/>
</dbReference>
<dbReference type="Pfam" id="PF10401">
    <property type="entry name" value="IRF-3"/>
    <property type="match status" value="1"/>
</dbReference>
<dbReference type="InterPro" id="IPR036390">
    <property type="entry name" value="WH_DNA-bd_sf"/>
</dbReference>
<name>A0AAV4HQM8_9GAST</name>
<dbReference type="Gene3D" id="1.10.10.10">
    <property type="entry name" value="Winged helix-like DNA-binding domain superfamily/Winged helix DNA-binding domain"/>
    <property type="match status" value="1"/>
</dbReference>
<dbReference type="InterPro" id="IPR019471">
    <property type="entry name" value="Interferon_reg_factor-3"/>
</dbReference>
<dbReference type="InterPro" id="IPR008984">
    <property type="entry name" value="SMAD_FHA_dom_sf"/>
</dbReference>
<dbReference type="Gene3D" id="2.60.200.10">
    <property type="match status" value="1"/>
</dbReference>
<dbReference type="PANTHER" id="PTHR11949:SF53">
    <property type="entry name" value="IRF TRYPTOPHAN PENTAD REPEAT DOMAIN-CONTAINING PROTEIN"/>
    <property type="match status" value="1"/>
</dbReference>
<dbReference type="GO" id="GO:0005634">
    <property type="term" value="C:nucleus"/>
    <property type="evidence" value="ECO:0007669"/>
    <property type="project" value="TreeGrafter"/>
</dbReference>
<evidence type="ECO:0000313" key="3">
    <source>
        <dbReference type="Proteomes" id="UP000762676"/>
    </source>
</evidence>
<dbReference type="SMART" id="SM01243">
    <property type="entry name" value="IRF-3"/>
    <property type="match status" value="1"/>
</dbReference>
<evidence type="ECO:0000313" key="2">
    <source>
        <dbReference type="EMBL" id="GFR99363.1"/>
    </source>
</evidence>
<dbReference type="EMBL" id="BMAT01012799">
    <property type="protein sequence ID" value="GFR99363.1"/>
    <property type="molecule type" value="Genomic_DNA"/>
</dbReference>
<dbReference type="AlphaFoldDB" id="A0AAV4HQM8"/>
<gene>
    <name evidence="2" type="ORF">ElyMa_006372500</name>
</gene>
<dbReference type="InterPro" id="IPR017855">
    <property type="entry name" value="SMAD-like_dom_sf"/>
</dbReference>
<accession>A0AAV4HQM8</accession>
<sequence length="529" mass="60216">MALTPHRLRNWLINKLDMGDCPGLTWISKEEGIFKVPWYHQKDVPEQMKPIAFKVFIEWAKFTNSSHYKEGQTPDYSHSKRNFRCALNKMTDHFEKLQKNTELKDDPHIIYKFRSSFSSQQTLSPSMNSQDCLNATQDIDSFIDDNVIPETVYGLLSECPIQNQRQNNALGMDWLVANDTQDVLHTTRCEFLHGITFQDGLEYNDRLSQVSPAYVSQAISPPLNAKWEDINTEAYPQHHSFIDVDVPNFDDFIVPPNSEAQPMSGVSSLHTPETSLEPGSFCHSACFMSPQNTTAVAQSQHGMSMRVYYGQPAVTMMNETVGENGCRLYFSNLLVRRTQLEEKMFGPRGITDKMLPIVDQCAEGQIKETDKTNICEILKEMDRGFTLTFKDGDIYAQRFCRCRVFFCDANFRSSSLDRRSKVPQKVFDFKNFMSELNDCVKSSGNPSKLPPAHFYLTIGKNVNPGNKDGPMSKVPISICITHLAAEQLYNETLALKRGQLDSMQSLYSDLDSLDRKIQLENGEALDIMS</sequence>
<dbReference type="SUPFAM" id="SSF49879">
    <property type="entry name" value="SMAD/FHA domain"/>
    <property type="match status" value="1"/>
</dbReference>
<dbReference type="Pfam" id="PF00605">
    <property type="entry name" value="IRF"/>
    <property type="match status" value="1"/>
</dbReference>
<feature type="domain" description="IRF tryptophan pentad repeat" evidence="1">
    <location>
        <begin position="5"/>
        <end position="115"/>
    </location>
</feature>
<dbReference type="InterPro" id="IPR001346">
    <property type="entry name" value="Interferon_reg_fact_DNA-bd_dom"/>
</dbReference>
<dbReference type="GO" id="GO:0000981">
    <property type="term" value="F:DNA-binding transcription factor activity, RNA polymerase II-specific"/>
    <property type="evidence" value="ECO:0007669"/>
    <property type="project" value="TreeGrafter"/>
</dbReference>
<dbReference type="Proteomes" id="UP000762676">
    <property type="component" value="Unassembled WGS sequence"/>
</dbReference>
<dbReference type="PANTHER" id="PTHR11949">
    <property type="entry name" value="INTERFERON REGULATORY FACTOR"/>
    <property type="match status" value="1"/>
</dbReference>
<organism evidence="2 3">
    <name type="scientific">Elysia marginata</name>
    <dbReference type="NCBI Taxonomy" id="1093978"/>
    <lineage>
        <taxon>Eukaryota</taxon>
        <taxon>Metazoa</taxon>
        <taxon>Spiralia</taxon>
        <taxon>Lophotrochozoa</taxon>
        <taxon>Mollusca</taxon>
        <taxon>Gastropoda</taxon>
        <taxon>Heterobranchia</taxon>
        <taxon>Euthyneura</taxon>
        <taxon>Panpulmonata</taxon>
        <taxon>Sacoglossa</taxon>
        <taxon>Placobranchoidea</taxon>
        <taxon>Plakobranchidae</taxon>
        <taxon>Elysia</taxon>
    </lineage>
</organism>
<protein>
    <submittedName>
        <fullName evidence="2">Interferon Regulatory Factor</fullName>
    </submittedName>
</protein>
<dbReference type="PROSITE" id="PS51507">
    <property type="entry name" value="IRF_2"/>
    <property type="match status" value="1"/>
</dbReference>
<dbReference type="GO" id="GO:0000978">
    <property type="term" value="F:RNA polymerase II cis-regulatory region sequence-specific DNA binding"/>
    <property type="evidence" value="ECO:0007669"/>
    <property type="project" value="TreeGrafter"/>
</dbReference>